<name>A0A0B5J687_9VIRU</name>
<evidence type="ECO:0000313" key="3">
    <source>
        <dbReference type="Proteomes" id="UP000202511"/>
    </source>
</evidence>
<dbReference type="EMBL" id="KP136319">
    <property type="protein sequence ID" value="AJF97240.1"/>
    <property type="molecule type" value="Genomic_DNA"/>
</dbReference>
<sequence length="130" mass="14591">MHIILACATGFSPVLHAHRKKKVFLTLLALAPHKMTPMPLLRWRCHFMAHPFLFLLAAKSRQSCGGVSFWYRAVHFAAVDGSPPNAGRLLLPIQPGRPKDKDPRRLPATFFSCHTHDPSHQKDSTGPHQD</sequence>
<organism evidence="2 3">
    <name type="scientific">Pandoravirus inopinatum</name>
    <dbReference type="NCBI Taxonomy" id="1605721"/>
    <lineage>
        <taxon>Viruses</taxon>
        <taxon>Pandoravirus</taxon>
    </lineage>
</organism>
<proteinExistence type="predicted"/>
<evidence type="ECO:0000256" key="1">
    <source>
        <dbReference type="SAM" id="MobiDB-lite"/>
    </source>
</evidence>
<accession>A0A0B5J687</accession>
<feature type="compositionally biased region" description="Basic and acidic residues" evidence="1">
    <location>
        <begin position="114"/>
        <end position="130"/>
    </location>
</feature>
<feature type="region of interest" description="Disordered" evidence="1">
    <location>
        <begin position="83"/>
        <end position="130"/>
    </location>
</feature>
<dbReference type="Proteomes" id="UP000202511">
    <property type="component" value="Segment"/>
</dbReference>
<dbReference type="KEGG" id="vg:23462157"/>
<protein>
    <submittedName>
        <fullName evidence="2">Uncharacterized protein</fullName>
    </submittedName>
</protein>
<evidence type="ECO:0000313" key="2">
    <source>
        <dbReference type="EMBL" id="AJF97240.1"/>
    </source>
</evidence>
<dbReference type="GeneID" id="23462157"/>
<reference evidence="2 3" key="1">
    <citation type="journal article" date="2015" name="Parasitol. Res.">
        <title>Viruses in close associations with free-living amoebae.</title>
        <authorList>
            <person name="Scheid P."/>
        </authorList>
    </citation>
    <scope>NUCLEOTIDE SEQUENCE [LARGE SCALE GENOMIC DNA]</scope>
    <source>
        <strain evidence="2">KlaHel</strain>
    </source>
</reference>
<dbReference type="RefSeq" id="YP_009119475.1">
    <property type="nucleotide sequence ID" value="NC_026440.1"/>
</dbReference>